<dbReference type="InterPro" id="IPR036420">
    <property type="entry name" value="BRCT_dom_sf"/>
</dbReference>
<evidence type="ECO:0000256" key="1">
    <source>
        <dbReference type="SAM" id="MobiDB-lite"/>
    </source>
</evidence>
<dbReference type="InterPro" id="IPR001357">
    <property type="entry name" value="BRCT_dom"/>
</dbReference>
<gene>
    <name evidence="3" type="ORF">B0T11DRAFT_284481</name>
</gene>
<feature type="region of interest" description="Disordered" evidence="1">
    <location>
        <begin position="103"/>
        <end position="145"/>
    </location>
</feature>
<keyword evidence="4" id="KW-1185">Reference proteome</keyword>
<dbReference type="EMBL" id="JAGPXD010000004">
    <property type="protein sequence ID" value="KAH7358450.1"/>
    <property type="molecule type" value="Genomic_DNA"/>
</dbReference>
<feature type="compositionally biased region" description="Pro residues" evidence="1">
    <location>
        <begin position="1"/>
        <end position="12"/>
    </location>
</feature>
<feature type="region of interest" description="Disordered" evidence="1">
    <location>
        <begin position="1"/>
        <end position="73"/>
    </location>
</feature>
<feature type="compositionally biased region" description="Polar residues" evidence="1">
    <location>
        <begin position="112"/>
        <end position="136"/>
    </location>
</feature>
<dbReference type="OrthoDB" id="427711at2759"/>
<comment type="caution">
    <text evidence="3">The sequence shown here is derived from an EMBL/GenBank/DDBJ whole genome shotgun (WGS) entry which is preliminary data.</text>
</comment>
<feature type="domain" description="BRCT" evidence="2">
    <location>
        <begin position="146"/>
        <end position="252"/>
    </location>
</feature>
<evidence type="ECO:0000313" key="3">
    <source>
        <dbReference type="EMBL" id="KAH7358450.1"/>
    </source>
</evidence>
<dbReference type="SUPFAM" id="SSF52113">
    <property type="entry name" value="BRCT domain"/>
    <property type="match status" value="1"/>
</dbReference>
<dbReference type="SMART" id="SM00292">
    <property type="entry name" value="BRCT"/>
    <property type="match status" value="1"/>
</dbReference>
<accession>A0A8K0TAS7</accession>
<evidence type="ECO:0000313" key="4">
    <source>
        <dbReference type="Proteomes" id="UP000813385"/>
    </source>
</evidence>
<sequence>MPPQKTPLPPAAKPNHGKVFDPWNSSATGHQRPDMRPGLGWRDSRNKKLMSQFVAGHSGGARQSDTYGAGSEDFDEKLGMVVPKAVRARAKLSVRDMLVRPGSMKEAMDANRTASSSSNSKGNTTDTATIQPSTQGEAHDGEPPKATRKLFDGVVVYINGSTAPLVSDHKIRRILADNGAKISLHLGRRKVTHVIVGKPASGSPGSGGGLAGGKLEKEIKKIGGCGVRFVGAEWVLESIKAGKRLPESKFASLKMAREGQQSVRGLFAAPDEPAPNPSPT</sequence>
<dbReference type="Gene3D" id="3.40.50.10190">
    <property type="entry name" value="BRCT domain"/>
    <property type="match status" value="1"/>
</dbReference>
<dbReference type="AlphaFoldDB" id="A0A8K0TAS7"/>
<proteinExistence type="predicted"/>
<evidence type="ECO:0000259" key="2">
    <source>
        <dbReference type="PROSITE" id="PS50172"/>
    </source>
</evidence>
<name>A0A8K0TAS7_9PEZI</name>
<protein>
    <submittedName>
        <fullName evidence="3">BRCA1 C terminus domain-containing protein</fullName>
    </submittedName>
</protein>
<dbReference type="Proteomes" id="UP000813385">
    <property type="component" value="Unassembled WGS sequence"/>
</dbReference>
<organism evidence="3 4">
    <name type="scientific">Plectosphaerella cucumerina</name>
    <dbReference type="NCBI Taxonomy" id="40658"/>
    <lineage>
        <taxon>Eukaryota</taxon>
        <taxon>Fungi</taxon>
        <taxon>Dikarya</taxon>
        <taxon>Ascomycota</taxon>
        <taxon>Pezizomycotina</taxon>
        <taxon>Sordariomycetes</taxon>
        <taxon>Hypocreomycetidae</taxon>
        <taxon>Glomerellales</taxon>
        <taxon>Plectosphaerellaceae</taxon>
        <taxon>Plectosphaerella</taxon>
    </lineage>
</organism>
<dbReference type="Pfam" id="PF00533">
    <property type="entry name" value="BRCT"/>
    <property type="match status" value="1"/>
</dbReference>
<dbReference type="PROSITE" id="PS50172">
    <property type="entry name" value="BRCT"/>
    <property type="match status" value="1"/>
</dbReference>
<reference evidence="3" key="1">
    <citation type="journal article" date="2021" name="Nat. Commun.">
        <title>Genetic determinants of endophytism in the Arabidopsis root mycobiome.</title>
        <authorList>
            <person name="Mesny F."/>
            <person name="Miyauchi S."/>
            <person name="Thiergart T."/>
            <person name="Pickel B."/>
            <person name="Atanasova L."/>
            <person name="Karlsson M."/>
            <person name="Huettel B."/>
            <person name="Barry K.W."/>
            <person name="Haridas S."/>
            <person name="Chen C."/>
            <person name="Bauer D."/>
            <person name="Andreopoulos W."/>
            <person name="Pangilinan J."/>
            <person name="LaButti K."/>
            <person name="Riley R."/>
            <person name="Lipzen A."/>
            <person name="Clum A."/>
            <person name="Drula E."/>
            <person name="Henrissat B."/>
            <person name="Kohler A."/>
            <person name="Grigoriev I.V."/>
            <person name="Martin F.M."/>
            <person name="Hacquard S."/>
        </authorList>
    </citation>
    <scope>NUCLEOTIDE SEQUENCE</scope>
    <source>
        <strain evidence="3">MPI-CAGE-AT-0016</strain>
    </source>
</reference>